<dbReference type="PaxDb" id="522772-Dacet_2869"/>
<comment type="subunit">
    <text evidence="10">Forms a ring-shaped head-to-tail homodimer around DNA.</text>
</comment>
<evidence type="ECO:0000256" key="2">
    <source>
        <dbReference type="ARBA" id="ARBA00010752"/>
    </source>
</evidence>
<dbReference type="InterPro" id="IPR046938">
    <property type="entry name" value="DNA_clamp_sf"/>
</dbReference>
<dbReference type="CDD" id="cd00140">
    <property type="entry name" value="beta_clamp"/>
    <property type="match status" value="1"/>
</dbReference>
<evidence type="ECO:0000256" key="9">
    <source>
        <dbReference type="ARBA" id="ARBA00023125"/>
    </source>
</evidence>
<dbReference type="Proteomes" id="UP000002012">
    <property type="component" value="Chromosome"/>
</dbReference>
<dbReference type="SUPFAM" id="SSF55979">
    <property type="entry name" value="DNA clamp"/>
    <property type="match status" value="3"/>
</dbReference>
<keyword evidence="7 10" id="KW-0235">DNA replication</keyword>
<dbReference type="HOGENOM" id="CLU_038149_4_0_0"/>
<feature type="domain" description="DNA polymerase III beta sliding clamp C-terminal" evidence="13">
    <location>
        <begin position="254"/>
        <end position="362"/>
    </location>
</feature>
<dbReference type="KEGG" id="dap:Dacet_2869"/>
<dbReference type="FunCoup" id="D4H6E5">
    <property type="interactions" value="390"/>
</dbReference>
<dbReference type="GO" id="GO:0008408">
    <property type="term" value="F:3'-5' exonuclease activity"/>
    <property type="evidence" value="ECO:0007669"/>
    <property type="project" value="InterPro"/>
</dbReference>
<dbReference type="OrthoDB" id="8421503at2"/>
<dbReference type="eggNOG" id="COG0592">
    <property type="taxonomic scope" value="Bacteria"/>
</dbReference>
<evidence type="ECO:0000256" key="1">
    <source>
        <dbReference type="ARBA" id="ARBA00004496"/>
    </source>
</evidence>
<evidence type="ECO:0000256" key="8">
    <source>
        <dbReference type="ARBA" id="ARBA00022932"/>
    </source>
</evidence>
<dbReference type="RefSeq" id="WP_013012106.1">
    <property type="nucleotide sequence ID" value="NC_013943.1"/>
</dbReference>
<dbReference type="PIRSF" id="PIRSF000804">
    <property type="entry name" value="DNA_pol_III_b"/>
    <property type="match status" value="1"/>
</dbReference>
<dbReference type="InterPro" id="IPR022634">
    <property type="entry name" value="DNA_polIII_beta_N"/>
</dbReference>
<dbReference type="Pfam" id="PF02767">
    <property type="entry name" value="DNA_pol3_beta_2"/>
    <property type="match status" value="1"/>
</dbReference>
<comment type="subcellular location">
    <subcellularLocation>
        <location evidence="1 10">Cytoplasm</location>
    </subcellularLocation>
</comment>
<dbReference type="Gene3D" id="3.70.10.10">
    <property type="match status" value="1"/>
</dbReference>
<sequence>MRFKAVKDEIYPFIQFANSFTSPKNLNTVLQNILIDAEPDGVTLRATDMQVGFSGKIPVSVEETGTATVSGKKLLDIIKEIPDGSVIDFSFDGSKINIDSGKSSFKLSTISHEIFPTMAEITPEYYLKIKSSMLYNLLKKTSFCISTDASKIEYTGSHMAVYGDKLEISAADFQRIATSSVKFDEEYSNEFMINIPRKTVMELLKILDEDEYVEIETDRKQIIFTIGQVKIFSKLIEKYIKSITKLFANDLPLQAKLNRAEFLDVIKRVSAITSEVTHGVVLSFKPGTFTVYSLETEYGTGHESIDDFEYNGEPLDIIFNAKHVAEMISNIDTDYFYLHMVGERNPAVIIPETGEYKYLVVPISINRY</sequence>
<evidence type="ECO:0000259" key="12">
    <source>
        <dbReference type="Pfam" id="PF02767"/>
    </source>
</evidence>
<protein>
    <recommendedName>
        <fullName evidence="3 10">Beta sliding clamp</fullName>
    </recommendedName>
</protein>
<evidence type="ECO:0000256" key="3">
    <source>
        <dbReference type="ARBA" id="ARBA00021035"/>
    </source>
</evidence>
<evidence type="ECO:0000259" key="13">
    <source>
        <dbReference type="Pfam" id="PF02768"/>
    </source>
</evidence>
<evidence type="ECO:0000313" key="15">
    <source>
        <dbReference type="Proteomes" id="UP000002012"/>
    </source>
</evidence>
<keyword evidence="15" id="KW-1185">Reference proteome</keyword>
<evidence type="ECO:0000256" key="10">
    <source>
        <dbReference type="PIRNR" id="PIRNR000804"/>
    </source>
</evidence>
<gene>
    <name evidence="14" type="ordered locus">Dacet_2869</name>
</gene>
<dbReference type="SMART" id="SM00480">
    <property type="entry name" value="POL3Bc"/>
    <property type="match status" value="1"/>
</dbReference>
<dbReference type="InterPro" id="IPR022635">
    <property type="entry name" value="DNA_polIII_beta_C"/>
</dbReference>
<dbReference type="GO" id="GO:0003677">
    <property type="term" value="F:DNA binding"/>
    <property type="evidence" value="ECO:0007669"/>
    <property type="project" value="UniProtKB-UniRule"/>
</dbReference>
<dbReference type="Gene3D" id="3.10.150.10">
    <property type="entry name" value="DNA Polymerase III, subunit A, domain 2"/>
    <property type="match status" value="1"/>
</dbReference>
<comment type="similarity">
    <text evidence="2 10">Belongs to the beta sliding clamp family.</text>
</comment>
<accession>D4H6E5</accession>
<dbReference type="GO" id="GO:0006271">
    <property type="term" value="P:DNA strand elongation involved in DNA replication"/>
    <property type="evidence" value="ECO:0007669"/>
    <property type="project" value="TreeGrafter"/>
</dbReference>
<dbReference type="Pfam" id="PF02768">
    <property type="entry name" value="DNA_pol3_beta_3"/>
    <property type="match status" value="1"/>
</dbReference>
<evidence type="ECO:0000259" key="11">
    <source>
        <dbReference type="Pfam" id="PF00712"/>
    </source>
</evidence>
<dbReference type="GO" id="GO:0003887">
    <property type="term" value="F:DNA-directed DNA polymerase activity"/>
    <property type="evidence" value="ECO:0007669"/>
    <property type="project" value="UniProtKB-UniRule"/>
</dbReference>
<evidence type="ECO:0000313" key="14">
    <source>
        <dbReference type="EMBL" id="ADD69619.1"/>
    </source>
</evidence>
<comment type="function">
    <text evidence="10">Confers DNA tethering and processivity to DNA polymerases and other proteins. Acts as a clamp, forming a ring around DNA (a reaction catalyzed by the clamp-loading complex) which diffuses in an ATP-independent manner freely and bidirectionally along dsDNA. Initially characterized for its ability to contact the catalytic subunit of DNA polymerase III (Pol III), a complex, multichain enzyme responsible for most of the replicative synthesis in bacteria; Pol III exhibits 3'-5' exonuclease proofreading activity. The beta chain is required for initiation of replication as well as for processivity of DNA replication.</text>
</comment>
<evidence type="ECO:0000256" key="7">
    <source>
        <dbReference type="ARBA" id="ARBA00022705"/>
    </source>
</evidence>
<evidence type="ECO:0000256" key="6">
    <source>
        <dbReference type="ARBA" id="ARBA00022695"/>
    </source>
</evidence>
<dbReference type="EMBL" id="CP001968">
    <property type="protein sequence ID" value="ADD69619.1"/>
    <property type="molecule type" value="Genomic_DNA"/>
</dbReference>
<keyword evidence="6 10" id="KW-0548">Nucleotidyltransferase</keyword>
<evidence type="ECO:0000256" key="4">
    <source>
        <dbReference type="ARBA" id="ARBA00022490"/>
    </source>
</evidence>
<keyword evidence="9" id="KW-0238">DNA-binding</keyword>
<name>D4H6E5_DENA2</name>
<dbReference type="GO" id="GO:0005737">
    <property type="term" value="C:cytoplasm"/>
    <property type="evidence" value="ECO:0007669"/>
    <property type="project" value="UniProtKB-SubCell"/>
</dbReference>
<dbReference type="AlphaFoldDB" id="D4H6E5"/>
<reference evidence="14 15" key="1">
    <citation type="journal article" date="2010" name="Stand. Genomic Sci.">
        <title>Complete genome sequence of Denitrovibrio acetiphilus type strain (N2460).</title>
        <authorList>
            <person name="Kiss H."/>
            <person name="Lang E."/>
            <person name="Lapidus A."/>
            <person name="Copeland A."/>
            <person name="Nolan M."/>
            <person name="Glavina Del Rio T."/>
            <person name="Chen F."/>
            <person name="Lucas S."/>
            <person name="Tice H."/>
            <person name="Cheng J.F."/>
            <person name="Han C."/>
            <person name="Goodwin L."/>
            <person name="Pitluck S."/>
            <person name="Liolios K."/>
            <person name="Pati A."/>
            <person name="Ivanova N."/>
            <person name="Mavromatis K."/>
            <person name="Chen A."/>
            <person name="Palaniappan K."/>
            <person name="Land M."/>
            <person name="Hauser L."/>
            <person name="Chang Y.J."/>
            <person name="Jeffries C.D."/>
            <person name="Detter J.C."/>
            <person name="Brettin T."/>
            <person name="Spring S."/>
            <person name="Rohde M."/>
            <person name="Goker M."/>
            <person name="Woyke T."/>
            <person name="Bristow J."/>
            <person name="Eisen J.A."/>
            <person name="Markowitz V."/>
            <person name="Hugenholtz P."/>
            <person name="Kyrpides N.C."/>
            <person name="Klenk H.P."/>
        </authorList>
    </citation>
    <scope>NUCLEOTIDE SEQUENCE [LARGE SCALE GENOMIC DNA]</scope>
    <source>
        <strain evidence="15">DSM 12809 / NBRC 114555 / N2460</strain>
    </source>
</reference>
<dbReference type="NCBIfam" id="TIGR00663">
    <property type="entry name" value="dnan"/>
    <property type="match status" value="1"/>
</dbReference>
<keyword evidence="8 10" id="KW-0239">DNA-directed DNA polymerase</keyword>
<proteinExistence type="inferred from homology"/>
<organism evidence="14 15">
    <name type="scientific">Denitrovibrio acetiphilus (strain DSM 12809 / NBRC 114555 / N2460)</name>
    <dbReference type="NCBI Taxonomy" id="522772"/>
    <lineage>
        <taxon>Bacteria</taxon>
        <taxon>Pseudomonadati</taxon>
        <taxon>Deferribacterota</taxon>
        <taxon>Deferribacteres</taxon>
        <taxon>Deferribacterales</taxon>
        <taxon>Geovibrionaceae</taxon>
        <taxon>Denitrovibrio</taxon>
    </lineage>
</organism>
<dbReference type="InterPro" id="IPR022637">
    <property type="entry name" value="DNA_polIII_beta_cen"/>
</dbReference>
<feature type="domain" description="DNA polymerase III beta sliding clamp central" evidence="12">
    <location>
        <begin position="129"/>
        <end position="237"/>
    </location>
</feature>
<feature type="domain" description="DNA polymerase III beta sliding clamp N-terminal" evidence="11">
    <location>
        <begin position="1"/>
        <end position="118"/>
    </location>
</feature>
<dbReference type="InParanoid" id="D4H6E5"/>
<evidence type="ECO:0000256" key="5">
    <source>
        <dbReference type="ARBA" id="ARBA00022679"/>
    </source>
</evidence>
<dbReference type="InterPro" id="IPR001001">
    <property type="entry name" value="DNA_polIII_beta"/>
</dbReference>
<keyword evidence="5 10" id="KW-0808">Transferase</keyword>
<dbReference type="STRING" id="522772.Dacet_2869"/>
<dbReference type="PANTHER" id="PTHR30478">
    <property type="entry name" value="DNA POLYMERASE III SUBUNIT BETA"/>
    <property type="match status" value="1"/>
</dbReference>
<dbReference type="PANTHER" id="PTHR30478:SF0">
    <property type="entry name" value="BETA SLIDING CLAMP"/>
    <property type="match status" value="1"/>
</dbReference>
<dbReference type="Pfam" id="PF00712">
    <property type="entry name" value="DNA_pol3_beta"/>
    <property type="match status" value="1"/>
</dbReference>
<keyword evidence="4 10" id="KW-0963">Cytoplasm</keyword>
<dbReference type="GO" id="GO:0009360">
    <property type="term" value="C:DNA polymerase III complex"/>
    <property type="evidence" value="ECO:0007669"/>
    <property type="project" value="InterPro"/>
</dbReference>